<accession>A0AAW1R5D7</accession>
<keyword evidence="2" id="KW-1185">Reference proteome</keyword>
<gene>
    <name evidence="1" type="ORF">WJX72_003372</name>
</gene>
<sequence>MTSQINSLSANHATYQANPTSATLHDVVMGIVDYVAHPDHLDQVRALETNPSYALVQQQMAVRRKQQCVDLLNSSRKLGQNSKIPQDAIDCVCNKFGDNIPYYVCNARYHQVLVPTVIDYVGKTRGPTAASAPTAPAHQAADACFMMTPSTPRT</sequence>
<protein>
    <submittedName>
        <fullName evidence="1">Uncharacterized protein</fullName>
    </submittedName>
</protein>
<dbReference type="Proteomes" id="UP001489004">
    <property type="component" value="Unassembled WGS sequence"/>
</dbReference>
<evidence type="ECO:0000313" key="1">
    <source>
        <dbReference type="EMBL" id="KAK9829008.1"/>
    </source>
</evidence>
<organism evidence="1 2">
    <name type="scientific">[Myrmecia] bisecta</name>
    <dbReference type="NCBI Taxonomy" id="41462"/>
    <lineage>
        <taxon>Eukaryota</taxon>
        <taxon>Viridiplantae</taxon>
        <taxon>Chlorophyta</taxon>
        <taxon>core chlorophytes</taxon>
        <taxon>Trebouxiophyceae</taxon>
        <taxon>Trebouxiales</taxon>
        <taxon>Trebouxiaceae</taxon>
        <taxon>Myrmecia</taxon>
    </lineage>
</organism>
<dbReference type="AlphaFoldDB" id="A0AAW1R5D7"/>
<comment type="caution">
    <text evidence="1">The sequence shown here is derived from an EMBL/GenBank/DDBJ whole genome shotgun (WGS) entry which is preliminary data.</text>
</comment>
<dbReference type="EMBL" id="JALJOR010000001">
    <property type="protein sequence ID" value="KAK9829008.1"/>
    <property type="molecule type" value="Genomic_DNA"/>
</dbReference>
<proteinExistence type="predicted"/>
<name>A0AAW1R5D7_9CHLO</name>
<evidence type="ECO:0000313" key="2">
    <source>
        <dbReference type="Proteomes" id="UP001489004"/>
    </source>
</evidence>
<reference evidence="1 2" key="1">
    <citation type="journal article" date="2024" name="Nat. Commun.">
        <title>Phylogenomics reveals the evolutionary origins of lichenization in chlorophyte algae.</title>
        <authorList>
            <person name="Puginier C."/>
            <person name="Libourel C."/>
            <person name="Otte J."/>
            <person name="Skaloud P."/>
            <person name="Haon M."/>
            <person name="Grisel S."/>
            <person name="Petersen M."/>
            <person name="Berrin J.G."/>
            <person name="Delaux P.M."/>
            <person name="Dal Grande F."/>
            <person name="Keller J."/>
        </authorList>
    </citation>
    <scope>NUCLEOTIDE SEQUENCE [LARGE SCALE GENOMIC DNA]</scope>
    <source>
        <strain evidence="1 2">SAG 2043</strain>
    </source>
</reference>